<dbReference type="EMBL" id="BGPR01001797">
    <property type="protein sequence ID" value="GBM62060.1"/>
    <property type="molecule type" value="Genomic_DNA"/>
</dbReference>
<proteinExistence type="predicted"/>
<gene>
    <name evidence="1" type="ORF">AVEN_144280_1</name>
</gene>
<accession>A0A4Y2H7H6</accession>
<comment type="caution">
    <text evidence="1">The sequence shown here is derived from an EMBL/GenBank/DDBJ whole genome shotgun (WGS) entry which is preliminary data.</text>
</comment>
<organism evidence="1 2">
    <name type="scientific">Araneus ventricosus</name>
    <name type="common">Orbweaver spider</name>
    <name type="synonym">Epeira ventricosa</name>
    <dbReference type="NCBI Taxonomy" id="182803"/>
    <lineage>
        <taxon>Eukaryota</taxon>
        <taxon>Metazoa</taxon>
        <taxon>Ecdysozoa</taxon>
        <taxon>Arthropoda</taxon>
        <taxon>Chelicerata</taxon>
        <taxon>Arachnida</taxon>
        <taxon>Araneae</taxon>
        <taxon>Araneomorphae</taxon>
        <taxon>Entelegynae</taxon>
        <taxon>Araneoidea</taxon>
        <taxon>Araneidae</taxon>
        <taxon>Araneus</taxon>
    </lineage>
</organism>
<evidence type="ECO:0000313" key="1">
    <source>
        <dbReference type="EMBL" id="GBM62060.1"/>
    </source>
</evidence>
<sequence>MDYHVSNTGTMVSYNMAITGPAPTPAVEGASRYWDVDNTNHTHQYKRGETPIASLTASHPRTRGAQIGRIKG</sequence>
<protein>
    <submittedName>
        <fullName evidence="1">Uncharacterized protein</fullName>
    </submittedName>
</protein>
<dbReference type="Proteomes" id="UP000499080">
    <property type="component" value="Unassembled WGS sequence"/>
</dbReference>
<keyword evidence="2" id="KW-1185">Reference proteome</keyword>
<dbReference type="AlphaFoldDB" id="A0A4Y2H7H6"/>
<reference evidence="1 2" key="1">
    <citation type="journal article" date="2019" name="Sci. Rep.">
        <title>Orb-weaving spider Araneus ventricosus genome elucidates the spidroin gene catalogue.</title>
        <authorList>
            <person name="Kono N."/>
            <person name="Nakamura H."/>
            <person name="Ohtoshi R."/>
            <person name="Moran D.A.P."/>
            <person name="Shinohara A."/>
            <person name="Yoshida Y."/>
            <person name="Fujiwara M."/>
            <person name="Mori M."/>
            <person name="Tomita M."/>
            <person name="Arakawa K."/>
        </authorList>
    </citation>
    <scope>NUCLEOTIDE SEQUENCE [LARGE SCALE GENOMIC DNA]</scope>
</reference>
<name>A0A4Y2H7H6_ARAVE</name>
<evidence type="ECO:0000313" key="2">
    <source>
        <dbReference type="Proteomes" id="UP000499080"/>
    </source>
</evidence>